<sequence>MKGENNTGPTNTIRDYFQMSGMHEAVPWRSASGGGSRELLNLELLLLNSTLPVVTRPQALSDTRGIGVSAHSGCTVVRLCREPQLQGCTVKQQMESGLTIHRSLGQRCH</sequence>
<comment type="caution">
    <text evidence="1">The sequence shown here is derived from an EMBL/GenBank/DDBJ whole genome shotgun (WGS) entry which is preliminary data.</text>
</comment>
<reference evidence="1 2" key="1">
    <citation type="journal article" date="2021" name="Elife">
        <title>Chloroplast acquisition without the gene transfer in kleptoplastic sea slugs, Plakobranchus ocellatus.</title>
        <authorList>
            <person name="Maeda T."/>
            <person name="Takahashi S."/>
            <person name="Yoshida T."/>
            <person name="Shimamura S."/>
            <person name="Takaki Y."/>
            <person name="Nagai Y."/>
            <person name="Toyoda A."/>
            <person name="Suzuki Y."/>
            <person name="Arimoto A."/>
            <person name="Ishii H."/>
            <person name="Satoh N."/>
            <person name="Nishiyama T."/>
            <person name="Hasebe M."/>
            <person name="Maruyama T."/>
            <person name="Minagawa J."/>
            <person name="Obokata J."/>
            <person name="Shigenobu S."/>
        </authorList>
    </citation>
    <scope>NUCLEOTIDE SEQUENCE [LARGE SCALE GENOMIC DNA]</scope>
</reference>
<proteinExistence type="predicted"/>
<organism evidence="1 2">
    <name type="scientific">Elysia marginata</name>
    <dbReference type="NCBI Taxonomy" id="1093978"/>
    <lineage>
        <taxon>Eukaryota</taxon>
        <taxon>Metazoa</taxon>
        <taxon>Spiralia</taxon>
        <taxon>Lophotrochozoa</taxon>
        <taxon>Mollusca</taxon>
        <taxon>Gastropoda</taxon>
        <taxon>Heterobranchia</taxon>
        <taxon>Euthyneura</taxon>
        <taxon>Panpulmonata</taxon>
        <taxon>Sacoglossa</taxon>
        <taxon>Placobranchoidea</taxon>
        <taxon>Plakobranchidae</taxon>
        <taxon>Elysia</taxon>
    </lineage>
</organism>
<dbReference type="EMBL" id="BMAT01009662">
    <property type="protein sequence ID" value="GFS11301.1"/>
    <property type="molecule type" value="Genomic_DNA"/>
</dbReference>
<name>A0AAV4IS30_9GAST</name>
<protein>
    <submittedName>
        <fullName evidence="1">Uncharacterized protein</fullName>
    </submittedName>
</protein>
<accession>A0AAV4IS30</accession>
<keyword evidence="2" id="KW-1185">Reference proteome</keyword>
<evidence type="ECO:0000313" key="1">
    <source>
        <dbReference type="EMBL" id="GFS11301.1"/>
    </source>
</evidence>
<dbReference type="Proteomes" id="UP000762676">
    <property type="component" value="Unassembled WGS sequence"/>
</dbReference>
<dbReference type="AlphaFoldDB" id="A0AAV4IS30"/>
<evidence type="ECO:0000313" key="2">
    <source>
        <dbReference type="Proteomes" id="UP000762676"/>
    </source>
</evidence>
<gene>
    <name evidence="1" type="ORF">ElyMa_004831400</name>
</gene>